<evidence type="ECO:0000259" key="1">
    <source>
        <dbReference type="Pfam" id="PF08241"/>
    </source>
</evidence>
<evidence type="ECO:0000313" key="3">
    <source>
        <dbReference type="Proteomes" id="UP000287171"/>
    </source>
</evidence>
<keyword evidence="2" id="KW-0808">Transferase</keyword>
<dbReference type="EMBL" id="BIFT01000002">
    <property type="protein sequence ID" value="GCE30281.1"/>
    <property type="molecule type" value="Genomic_DNA"/>
</dbReference>
<proteinExistence type="predicted"/>
<dbReference type="GO" id="GO:0032259">
    <property type="term" value="P:methylation"/>
    <property type="evidence" value="ECO:0007669"/>
    <property type="project" value="UniProtKB-KW"/>
</dbReference>
<dbReference type="CDD" id="cd02440">
    <property type="entry name" value="AdoMet_MTases"/>
    <property type="match status" value="1"/>
</dbReference>
<keyword evidence="2" id="KW-0489">Methyltransferase</keyword>
<dbReference type="Proteomes" id="UP000287171">
    <property type="component" value="Unassembled WGS sequence"/>
</dbReference>
<keyword evidence="3" id="KW-1185">Reference proteome</keyword>
<dbReference type="Gene3D" id="3.40.50.150">
    <property type="entry name" value="Vaccinia Virus protein VP39"/>
    <property type="match status" value="1"/>
</dbReference>
<dbReference type="InterPro" id="IPR029063">
    <property type="entry name" value="SAM-dependent_MTases_sf"/>
</dbReference>
<reference evidence="3" key="1">
    <citation type="submission" date="2018-12" db="EMBL/GenBank/DDBJ databases">
        <title>Tengunoibacter tsumagoiensis gen. nov., sp. nov., Dictyobacter kobayashii sp. nov., D. alpinus sp. nov., and D. joshuensis sp. nov. and description of Dictyobacteraceae fam. nov. within the order Ktedonobacterales isolated from Tengu-no-mugimeshi.</title>
        <authorList>
            <person name="Wang C.M."/>
            <person name="Zheng Y."/>
            <person name="Sakai Y."/>
            <person name="Toyoda A."/>
            <person name="Minakuchi Y."/>
            <person name="Abe K."/>
            <person name="Yokota A."/>
            <person name="Yabe S."/>
        </authorList>
    </citation>
    <scope>NUCLEOTIDE SEQUENCE [LARGE SCALE GENOMIC DNA]</scope>
    <source>
        <strain evidence="3">Uno16</strain>
    </source>
</reference>
<gene>
    <name evidence="2" type="ORF">KDA_57650</name>
</gene>
<comment type="caution">
    <text evidence="2">The sequence shown here is derived from an EMBL/GenBank/DDBJ whole genome shotgun (WGS) entry which is preliminary data.</text>
</comment>
<organism evidence="2 3">
    <name type="scientific">Dictyobacter alpinus</name>
    <dbReference type="NCBI Taxonomy" id="2014873"/>
    <lineage>
        <taxon>Bacteria</taxon>
        <taxon>Bacillati</taxon>
        <taxon>Chloroflexota</taxon>
        <taxon>Ktedonobacteria</taxon>
        <taxon>Ktedonobacterales</taxon>
        <taxon>Dictyobacteraceae</taxon>
        <taxon>Dictyobacter</taxon>
    </lineage>
</organism>
<dbReference type="AlphaFoldDB" id="A0A402BFT5"/>
<dbReference type="PANTHER" id="PTHR43861">
    <property type="entry name" value="TRANS-ACONITATE 2-METHYLTRANSFERASE-RELATED"/>
    <property type="match status" value="1"/>
</dbReference>
<accession>A0A402BFT5</accession>
<protein>
    <submittedName>
        <fullName evidence="2">Class I SAM-dependent methyltransferase</fullName>
    </submittedName>
</protein>
<dbReference type="InterPro" id="IPR013216">
    <property type="entry name" value="Methyltransf_11"/>
</dbReference>
<dbReference type="RefSeq" id="WP_126630422.1">
    <property type="nucleotide sequence ID" value="NZ_BIFT01000002.1"/>
</dbReference>
<name>A0A402BFT5_9CHLR</name>
<feature type="domain" description="Methyltransferase type 11" evidence="1">
    <location>
        <begin position="53"/>
        <end position="148"/>
    </location>
</feature>
<dbReference type="Pfam" id="PF08241">
    <property type="entry name" value="Methyltransf_11"/>
    <property type="match status" value="1"/>
</dbReference>
<dbReference type="SUPFAM" id="SSF53335">
    <property type="entry name" value="S-adenosyl-L-methionine-dependent methyltransferases"/>
    <property type="match status" value="1"/>
</dbReference>
<dbReference type="OrthoDB" id="7365827at2"/>
<dbReference type="GO" id="GO:0008757">
    <property type="term" value="F:S-adenosylmethionine-dependent methyltransferase activity"/>
    <property type="evidence" value="ECO:0007669"/>
    <property type="project" value="InterPro"/>
</dbReference>
<evidence type="ECO:0000313" key="2">
    <source>
        <dbReference type="EMBL" id="GCE30281.1"/>
    </source>
</evidence>
<sequence>MADLNNSDAIKAWSRMPEEIIEGFGEEGDATRKHLLNPVVFSLLGEVRGKAILDAGCGQGYLCRLLAKRGASMTGVEPADGWYTYACQREEHEGLGIDYLQADLSSVPVPAEKFDYVIANMVLMDIPAYLPALRTCITALKPGGGFIISLLHPCFEEPGSAWNDKGYVETRDYFQERTVKQTYGHFVHRPLSFYLNSLIQEGCAIQQFIEPQLDQATAQQLQAQRYYYVPGYLVIYATRLAV</sequence>